<organism evidence="5">
    <name type="scientific">marine sediment metagenome</name>
    <dbReference type="NCBI Taxonomy" id="412755"/>
    <lineage>
        <taxon>unclassified sequences</taxon>
        <taxon>metagenomes</taxon>
        <taxon>ecological metagenomes</taxon>
    </lineage>
</organism>
<dbReference type="PANTHER" id="PTHR11516:SF60">
    <property type="entry name" value="PYRUVATE DEHYDROGENASE E1 COMPONENT SUBUNIT ALPHA"/>
    <property type="match status" value="1"/>
</dbReference>
<feature type="non-terminal residue" evidence="5">
    <location>
        <position position="209"/>
    </location>
</feature>
<dbReference type="GO" id="GO:0006086">
    <property type="term" value="P:pyruvate decarboxylation to acetyl-CoA"/>
    <property type="evidence" value="ECO:0007669"/>
    <property type="project" value="TreeGrafter"/>
</dbReference>
<comment type="cofactor">
    <cofactor evidence="1">
        <name>thiamine diphosphate</name>
        <dbReference type="ChEBI" id="CHEBI:58937"/>
    </cofactor>
</comment>
<dbReference type="PANTHER" id="PTHR11516">
    <property type="entry name" value="PYRUVATE DEHYDROGENASE E1 COMPONENT, ALPHA SUBUNIT BACTERIAL AND ORGANELLAR"/>
    <property type="match status" value="1"/>
</dbReference>
<name>X1BE63_9ZZZZ</name>
<keyword evidence="2" id="KW-0560">Oxidoreductase</keyword>
<sequence length="209" mass="22389">MNLDMKISKDKKIEFFSKMYTIRRFEEKVRELFSLGLIRGSTHVYIGEEATAVGVCGTLKKDDYIVSTHRGHGHCIAKGGKLKSMMAELLGKETGYCKGKGGSMHIADPGIGILGAVGIVGSGIPLAVGAALSSKYLKEGKVAVSFFGDGASNNGTFHECLNLASIWKLPMIFVCENNLYAITVSCARSTSVKDIADRAKGYSMPGIIV</sequence>
<comment type="caution">
    <text evidence="5">The sequence shown here is derived from an EMBL/GenBank/DDBJ whole genome shotgun (WGS) entry which is preliminary data.</text>
</comment>
<evidence type="ECO:0000313" key="5">
    <source>
        <dbReference type="EMBL" id="GAG79472.1"/>
    </source>
</evidence>
<evidence type="ECO:0000256" key="1">
    <source>
        <dbReference type="ARBA" id="ARBA00001964"/>
    </source>
</evidence>
<dbReference type="EMBL" id="BART01010995">
    <property type="protein sequence ID" value="GAG79472.1"/>
    <property type="molecule type" value="Genomic_DNA"/>
</dbReference>
<dbReference type="Gene3D" id="3.40.50.970">
    <property type="match status" value="1"/>
</dbReference>
<accession>X1BE63</accession>
<evidence type="ECO:0000259" key="4">
    <source>
        <dbReference type="Pfam" id="PF00676"/>
    </source>
</evidence>
<reference evidence="5" key="1">
    <citation type="journal article" date="2014" name="Front. Microbiol.">
        <title>High frequency of phylogenetically diverse reductive dehalogenase-homologous genes in deep subseafloor sedimentary metagenomes.</title>
        <authorList>
            <person name="Kawai M."/>
            <person name="Futagami T."/>
            <person name="Toyoda A."/>
            <person name="Takaki Y."/>
            <person name="Nishi S."/>
            <person name="Hori S."/>
            <person name="Arai W."/>
            <person name="Tsubouchi T."/>
            <person name="Morono Y."/>
            <person name="Uchiyama I."/>
            <person name="Ito T."/>
            <person name="Fujiyama A."/>
            <person name="Inagaki F."/>
            <person name="Takami H."/>
        </authorList>
    </citation>
    <scope>NUCLEOTIDE SEQUENCE</scope>
    <source>
        <strain evidence="5">Expedition CK06-06</strain>
    </source>
</reference>
<protein>
    <recommendedName>
        <fullName evidence="4">Dehydrogenase E1 component domain-containing protein</fullName>
    </recommendedName>
</protein>
<dbReference type="SUPFAM" id="SSF52518">
    <property type="entry name" value="Thiamin diphosphate-binding fold (THDP-binding)"/>
    <property type="match status" value="1"/>
</dbReference>
<dbReference type="CDD" id="cd02000">
    <property type="entry name" value="TPP_E1_PDC_ADC_BCADC"/>
    <property type="match status" value="1"/>
</dbReference>
<dbReference type="GO" id="GO:0004739">
    <property type="term" value="F:pyruvate dehydrogenase (acetyl-transferring) activity"/>
    <property type="evidence" value="ECO:0007669"/>
    <property type="project" value="TreeGrafter"/>
</dbReference>
<dbReference type="AlphaFoldDB" id="X1BE63"/>
<proteinExistence type="predicted"/>
<gene>
    <name evidence="5" type="ORF">S01H4_23640</name>
</gene>
<dbReference type="Pfam" id="PF00676">
    <property type="entry name" value="E1_dh"/>
    <property type="match status" value="1"/>
</dbReference>
<feature type="domain" description="Dehydrogenase E1 component" evidence="4">
    <location>
        <begin position="18"/>
        <end position="209"/>
    </location>
</feature>
<keyword evidence="3" id="KW-0786">Thiamine pyrophosphate</keyword>
<dbReference type="InterPro" id="IPR050642">
    <property type="entry name" value="PDH_E1_Alpha_Subunit"/>
</dbReference>
<evidence type="ECO:0000256" key="2">
    <source>
        <dbReference type="ARBA" id="ARBA00023002"/>
    </source>
</evidence>
<dbReference type="InterPro" id="IPR029061">
    <property type="entry name" value="THDP-binding"/>
</dbReference>
<dbReference type="InterPro" id="IPR001017">
    <property type="entry name" value="DH_E1"/>
</dbReference>
<evidence type="ECO:0000256" key="3">
    <source>
        <dbReference type="ARBA" id="ARBA00023052"/>
    </source>
</evidence>